<keyword evidence="3" id="KW-1185">Reference proteome</keyword>
<dbReference type="PANTHER" id="PTHR19303:SF57">
    <property type="entry name" value="HTH CENPB-TYPE DOMAIN-CONTAINING PROTEIN"/>
    <property type="match status" value="1"/>
</dbReference>
<sequence length="393" mass="44891">MTSVIVSSSTPGGIARRPRPTIATKLWAVSVNESMPLRQAVVETGFSKTSLTKWLQEKPRLLAFSGSKTRRKNVGKTGKEPILPDGHDLAVYMRDRRRLELALTAAHMIRFIRVYRFEWLCEYMTTRKSPYKSLLQLLQRFSDRNGFSRQRICRQKRSQEKLEATRLAFAQEFHEKYGDVPAECIYNADETGIYYDMCPSTIWAERGKGSYVSNAEKHSFRMTAVLTVRADGEKLPIVFVIRGVTGGTIECNEFDDYPEGHTYLMQERAWVNGTLWAKYLRDVLGPNIEEPSLLLVDNFECHVSEESERIVGEELGRQVVRLPPNSTSHCQPLDVSIIGPFKQHLLDLWVIAEDHAITAKEKRIAMIKRAIEAWGKISRDEVIASFHKALPKS</sequence>
<dbReference type="InterPro" id="IPR050863">
    <property type="entry name" value="CenT-Element_Derived"/>
</dbReference>
<dbReference type="VEuPathDB" id="FungiDB:AeMF1_015081"/>
<protein>
    <recommendedName>
        <fullName evidence="1">DDE-1 domain-containing protein</fullName>
    </recommendedName>
</protein>
<name>A0A6G0WRH4_9STRA</name>
<dbReference type="InterPro" id="IPR004875">
    <property type="entry name" value="DDE_SF_endonuclease_dom"/>
</dbReference>
<feature type="domain" description="DDE-1" evidence="1">
    <location>
        <begin position="221"/>
        <end position="385"/>
    </location>
</feature>
<dbReference type="PANTHER" id="PTHR19303">
    <property type="entry name" value="TRANSPOSON"/>
    <property type="match status" value="1"/>
</dbReference>
<dbReference type="Pfam" id="PF03184">
    <property type="entry name" value="DDE_1"/>
    <property type="match status" value="1"/>
</dbReference>
<accession>A0A6G0WRH4</accession>
<gene>
    <name evidence="2" type="ORF">Ae201684_012427</name>
</gene>
<comment type="caution">
    <text evidence="2">The sequence shown here is derived from an EMBL/GenBank/DDBJ whole genome shotgun (WGS) entry which is preliminary data.</text>
</comment>
<dbReference type="Proteomes" id="UP000481153">
    <property type="component" value="Unassembled WGS sequence"/>
</dbReference>
<reference evidence="2 3" key="1">
    <citation type="submission" date="2019-07" db="EMBL/GenBank/DDBJ databases">
        <title>Genomics analysis of Aphanomyces spp. identifies a new class of oomycete effector associated with host adaptation.</title>
        <authorList>
            <person name="Gaulin E."/>
        </authorList>
    </citation>
    <scope>NUCLEOTIDE SEQUENCE [LARGE SCALE GENOMIC DNA]</scope>
    <source>
        <strain evidence="2 3">ATCC 201684</strain>
    </source>
</reference>
<dbReference type="EMBL" id="VJMJ01000157">
    <property type="protein sequence ID" value="KAF0730028.1"/>
    <property type="molecule type" value="Genomic_DNA"/>
</dbReference>
<evidence type="ECO:0000313" key="3">
    <source>
        <dbReference type="Proteomes" id="UP000481153"/>
    </source>
</evidence>
<dbReference type="GO" id="GO:0003677">
    <property type="term" value="F:DNA binding"/>
    <property type="evidence" value="ECO:0007669"/>
    <property type="project" value="TreeGrafter"/>
</dbReference>
<dbReference type="AlphaFoldDB" id="A0A6G0WRH4"/>
<proteinExistence type="predicted"/>
<evidence type="ECO:0000313" key="2">
    <source>
        <dbReference type="EMBL" id="KAF0730028.1"/>
    </source>
</evidence>
<evidence type="ECO:0000259" key="1">
    <source>
        <dbReference type="Pfam" id="PF03184"/>
    </source>
</evidence>
<dbReference type="GO" id="GO:0005634">
    <property type="term" value="C:nucleus"/>
    <property type="evidence" value="ECO:0007669"/>
    <property type="project" value="TreeGrafter"/>
</dbReference>
<organism evidence="2 3">
    <name type="scientific">Aphanomyces euteiches</name>
    <dbReference type="NCBI Taxonomy" id="100861"/>
    <lineage>
        <taxon>Eukaryota</taxon>
        <taxon>Sar</taxon>
        <taxon>Stramenopiles</taxon>
        <taxon>Oomycota</taxon>
        <taxon>Saprolegniomycetes</taxon>
        <taxon>Saprolegniales</taxon>
        <taxon>Verrucalvaceae</taxon>
        <taxon>Aphanomyces</taxon>
    </lineage>
</organism>